<keyword evidence="4" id="KW-1185">Reference proteome</keyword>
<sequence>MASVPPPNYFNNAEVAPEPLHLPQPQPPQPNLQPLEHLPPVPRWHLEPIQPQNPCELRDEQFQVIMASLAQEVAEHNSTRARLYRYVTGAMKHERDLNSERHSVRYLHAIIHDLRTQVQDEKMKRIAAEEEKQQLLLENEIECEMQCVSFLLCVLIKYSFRKQEYEPSAPPLNDDAQTLANLFDIEMPSSAPGDSGQASNQLPVHSNEVNYRHFNSPEVTTTRVKLCRQAKRSTG</sequence>
<feature type="compositionally biased region" description="Polar residues" evidence="2">
    <location>
        <begin position="196"/>
        <end position="205"/>
    </location>
</feature>
<dbReference type="GeneID" id="28815158"/>
<evidence type="ECO:0000313" key="3">
    <source>
        <dbReference type="EMBL" id="KUJ13172.1"/>
    </source>
</evidence>
<feature type="compositionally biased region" description="Pro residues" evidence="2">
    <location>
        <begin position="20"/>
        <end position="39"/>
    </location>
</feature>
<evidence type="ECO:0000256" key="2">
    <source>
        <dbReference type="SAM" id="MobiDB-lite"/>
    </source>
</evidence>
<dbReference type="AlphaFoldDB" id="A0A194WZY1"/>
<keyword evidence="1" id="KW-0175">Coiled coil</keyword>
<dbReference type="Proteomes" id="UP000070700">
    <property type="component" value="Unassembled WGS sequence"/>
</dbReference>
<reference evidence="3 4" key="1">
    <citation type="submission" date="2015-10" db="EMBL/GenBank/DDBJ databases">
        <title>Full genome of DAOMC 229536 Phialocephala scopiformis, a fungal endophyte of spruce producing the potent anti-insectan compound rugulosin.</title>
        <authorList>
            <consortium name="DOE Joint Genome Institute"/>
            <person name="Walker A.K."/>
            <person name="Frasz S.L."/>
            <person name="Seifert K.A."/>
            <person name="Miller J.D."/>
            <person name="Mondo S.J."/>
            <person name="Labutti K."/>
            <person name="Lipzen A."/>
            <person name="Dockter R."/>
            <person name="Kennedy M."/>
            <person name="Grigoriev I.V."/>
            <person name="Spatafora J.W."/>
        </authorList>
    </citation>
    <scope>NUCLEOTIDE SEQUENCE [LARGE SCALE GENOMIC DNA]</scope>
    <source>
        <strain evidence="3 4">CBS 120377</strain>
    </source>
</reference>
<protein>
    <submittedName>
        <fullName evidence="3">Uncharacterized protein</fullName>
    </submittedName>
</protein>
<dbReference type="InParanoid" id="A0A194WZY1"/>
<accession>A0A194WZY1</accession>
<gene>
    <name evidence="3" type="ORF">LY89DRAFT_153712</name>
</gene>
<dbReference type="RefSeq" id="XP_018067527.1">
    <property type="nucleotide sequence ID" value="XM_018205432.1"/>
</dbReference>
<feature type="region of interest" description="Disordered" evidence="2">
    <location>
        <begin position="186"/>
        <end position="205"/>
    </location>
</feature>
<name>A0A194WZY1_MOLSC</name>
<evidence type="ECO:0000313" key="4">
    <source>
        <dbReference type="Proteomes" id="UP000070700"/>
    </source>
</evidence>
<feature type="coiled-coil region" evidence="1">
    <location>
        <begin position="111"/>
        <end position="138"/>
    </location>
</feature>
<dbReference type="OrthoDB" id="10618247at2759"/>
<proteinExistence type="predicted"/>
<evidence type="ECO:0000256" key="1">
    <source>
        <dbReference type="SAM" id="Coils"/>
    </source>
</evidence>
<dbReference type="KEGG" id="psco:LY89DRAFT_153712"/>
<dbReference type="EMBL" id="KQ947422">
    <property type="protein sequence ID" value="KUJ13172.1"/>
    <property type="molecule type" value="Genomic_DNA"/>
</dbReference>
<organism evidence="3 4">
    <name type="scientific">Mollisia scopiformis</name>
    <name type="common">Conifer needle endophyte fungus</name>
    <name type="synonym">Phialocephala scopiformis</name>
    <dbReference type="NCBI Taxonomy" id="149040"/>
    <lineage>
        <taxon>Eukaryota</taxon>
        <taxon>Fungi</taxon>
        <taxon>Dikarya</taxon>
        <taxon>Ascomycota</taxon>
        <taxon>Pezizomycotina</taxon>
        <taxon>Leotiomycetes</taxon>
        <taxon>Helotiales</taxon>
        <taxon>Mollisiaceae</taxon>
        <taxon>Mollisia</taxon>
    </lineage>
</organism>
<feature type="region of interest" description="Disordered" evidence="2">
    <location>
        <begin position="1"/>
        <end position="39"/>
    </location>
</feature>